<evidence type="ECO:0000259" key="2">
    <source>
        <dbReference type="SMART" id="SM00834"/>
    </source>
</evidence>
<name>A0A420WY63_9GAMM</name>
<reference evidence="3 4" key="1">
    <citation type="submission" date="2018-10" db="EMBL/GenBank/DDBJ databases">
        <title>Genomic Encyclopedia of Type Strains, Phase IV (KMG-IV): sequencing the most valuable type-strain genomes for metagenomic binning, comparative biology and taxonomic classification.</title>
        <authorList>
            <person name="Goeker M."/>
        </authorList>
    </citation>
    <scope>NUCLEOTIDE SEQUENCE [LARGE SCALE GENOMIC DNA]</scope>
    <source>
        <strain evidence="3 4">DSM 23229</strain>
    </source>
</reference>
<keyword evidence="4" id="KW-1185">Reference proteome</keyword>
<dbReference type="NCBIfam" id="TIGR02605">
    <property type="entry name" value="CxxC_CxxC_SSSS"/>
    <property type="match status" value="1"/>
</dbReference>
<dbReference type="AlphaFoldDB" id="A0A420WY63"/>
<dbReference type="PANTHER" id="PTHR34404">
    <property type="entry name" value="REGULATORY PROTEIN, FMDB FAMILY"/>
    <property type="match status" value="1"/>
</dbReference>
<dbReference type="Proteomes" id="UP000281975">
    <property type="component" value="Unassembled WGS sequence"/>
</dbReference>
<protein>
    <submittedName>
        <fullName evidence="3">Putative FmdB family regulatory protein</fullName>
    </submittedName>
</protein>
<comment type="caution">
    <text evidence="3">The sequence shown here is derived from an EMBL/GenBank/DDBJ whole genome shotgun (WGS) entry which is preliminary data.</text>
</comment>
<proteinExistence type="predicted"/>
<organism evidence="3 4">
    <name type="scientific">Kushneria sinocarnis</name>
    <dbReference type="NCBI Taxonomy" id="595502"/>
    <lineage>
        <taxon>Bacteria</taxon>
        <taxon>Pseudomonadati</taxon>
        <taxon>Pseudomonadota</taxon>
        <taxon>Gammaproteobacteria</taxon>
        <taxon>Oceanospirillales</taxon>
        <taxon>Halomonadaceae</taxon>
        <taxon>Kushneria</taxon>
    </lineage>
</organism>
<evidence type="ECO:0000256" key="1">
    <source>
        <dbReference type="SAM" id="MobiDB-lite"/>
    </source>
</evidence>
<accession>A0A420WY63</accession>
<dbReference type="EMBL" id="RBIN01000003">
    <property type="protein sequence ID" value="RKR06167.1"/>
    <property type="molecule type" value="Genomic_DNA"/>
</dbReference>
<feature type="region of interest" description="Disordered" evidence="1">
    <location>
        <begin position="62"/>
        <end position="83"/>
    </location>
</feature>
<sequence>MPIYEYQCQNCGARLEKIQKISASPLTNCPSCREEALERLISPAGFRLSGQGWYETDFKAGNRRNLAGDSGSTSGASGKGGAE</sequence>
<dbReference type="RefSeq" id="WP_121172098.1">
    <property type="nucleotide sequence ID" value="NZ_RBIN01000003.1"/>
</dbReference>
<dbReference type="SMART" id="SM00834">
    <property type="entry name" value="CxxC_CXXC_SSSS"/>
    <property type="match status" value="1"/>
</dbReference>
<dbReference type="PANTHER" id="PTHR34404:SF2">
    <property type="entry name" value="CONSERVED SERINE RICH PROTEIN"/>
    <property type="match status" value="1"/>
</dbReference>
<dbReference type="InterPro" id="IPR013429">
    <property type="entry name" value="Regulatory_FmdB_Zinc_ribbon"/>
</dbReference>
<feature type="compositionally biased region" description="Low complexity" evidence="1">
    <location>
        <begin position="67"/>
        <end position="76"/>
    </location>
</feature>
<evidence type="ECO:0000313" key="4">
    <source>
        <dbReference type="Proteomes" id="UP000281975"/>
    </source>
</evidence>
<feature type="domain" description="Putative regulatory protein FmdB zinc ribbon" evidence="2">
    <location>
        <begin position="1"/>
        <end position="42"/>
    </location>
</feature>
<evidence type="ECO:0000313" key="3">
    <source>
        <dbReference type="EMBL" id="RKR06167.1"/>
    </source>
</evidence>
<dbReference type="Pfam" id="PF09723">
    <property type="entry name" value="Zn_ribbon_8"/>
    <property type="match status" value="1"/>
</dbReference>
<dbReference type="OrthoDB" id="9813321at2"/>
<gene>
    <name evidence="3" type="ORF">C7446_1104</name>
</gene>